<comment type="caution">
    <text evidence="1">The sequence shown here is derived from an EMBL/GenBank/DDBJ whole genome shotgun (WGS) entry which is preliminary data.</text>
</comment>
<keyword evidence="2" id="KW-1185">Reference proteome</keyword>
<dbReference type="RefSeq" id="WP_106256027.1">
    <property type="nucleotide sequence ID" value="NZ_CAWNSW010000027.1"/>
</dbReference>
<dbReference type="AlphaFoldDB" id="A0A2T1EBK7"/>
<proteinExistence type="predicted"/>
<reference evidence="1 2" key="2">
    <citation type="submission" date="2018-03" db="EMBL/GenBank/DDBJ databases">
        <title>The ancient ancestry and fast evolution of plastids.</title>
        <authorList>
            <person name="Moore K.R."/>
            <person name="Magnabosco C."/>
            <person name="Momper L."/>
            <person name="Gold D.A."/>
            <person name="Bosak T."/>
            <person name="Fournier G.P."/>
        </authorList>
    </citation>
    <scope>NUCLEOTIDE SEQUENCE [LARGE SCALE GENOMIC DNA]</scope>
    <source>
        <strain evidence="1 2">ULC18</strain>
    </source>
</reference>
<evidence type="ECO:0000313" key="2">
    <source>
        <dbReference type="Proteomes" id="UP000239576"/>
    </source>
</evidence>
<reference evidence="2" key="1">
    <citation type="submission" date="2018-02" db="EMBL/GenBank/DDBJ databases">
        <authorList>
            <person name="Moore K."/>
            <person name="Momper L."/>
        </authorList>
    </citation>
    <scope>NUCLEOTIDE SEQUENCE [LARGE SCALE GENOMIC DNA]</scope>
    <source>
        <strain evidence="2">ULC18</strain>
    </source>
</reference>
<evidence type="ECO:0000313" key="1">
    <source>
        <dbReference type="EMBL" id="PSB30142.1"/>
    </source>
</evidence>
<sequence length="140" mass="16004">MKLLPRVALPVLSLAIVFGLFMPAIVSAAPARPKFRPALSGKFDIAKLKKYADGEYVIYRRKGENRFVIQKEEYPYTISGVFLSYQTIDCVTGWTQNEDKDYEKWLPASYTHIPTTHKGNPGVVKMYRSYCSDMGIKPRF</sequence>
<dbReference type="EMBL" id="PVWK01000055">
    <property type="protein sequence ID" value="PSB30142.1"/>
    <property type="molecule type" value="Genomic_DNA"/>
</dbReference>
<name>A0A2T1EBK7_9CYAN</name>
<protein>
    <submittedName>
        <fullName evidence="1">Uncharacterized protein</fullName>
    </submittedName>
</protein>
<gene>
    <name evidence="1" type="ORF">C7B82_09300</name>
</gene>
<organism evidence="1 2">
    <name type="scientific">Stenomitos frigidus ULC18</name>
    <dbReference type="NCBI Taxonomy" id="2107698"/>
    <lineage>
        <taxon>Bacteria</taxon>
        <taxon>Bacillati</taxon>
        <taxon>Cyanobacteriota</taxon>
        <taxon>Cyanophyceae</taxon>
        <taxon>Leptolyngbyales</taxon>
        <taxon>Leptolyngbyaceae</taxon>
        <taxon>Stenomitos</taxon>
    </lineage>
</organism>
<accession>A0A2T1EBK7</accession>
<dbReference type="Proteomes" id="UP000239576">
    <property type="component" value="Unassembled WGS sequence"/>
</dbReference>